<dbReference type="OrthoDB" id="2143914at2759"/>
<proteinExistence type="predicted"/>
<dbReference type="PROSITE" id="PS51294">
    <property type="entry name" value="HTH_MYB"/>
    <property type="match status" value="2"/>
</dbReference>
<keyword evidence="7" id="KW-1185">Reference proteome</keyword>
<evidence type="ECO:0000256" key="3">
    <source>
        <dbReference type="ARBA" id="ARBA00023242"/>
    </source>
</evidence>
<sequence>MLLHFVVNLAKARSVLATRRNKLWPLLNRQYSSAISEVPPELQQKIAASIRAYKGTTVAWFDLVAKYKLPQPQLEEIFAHDEAERLKRQKLSVKITNAAQQRYENGRCDWEAVAKDFDIPLLECLELYDASQSSISPRLFPKLVDWPYEDLQLLQQFVNNNFNAPTAKEWNLVGTFMNVDWSDCTRAYELFSKKRMGPEVVELITKYREEGLKWKDIYLRVPFHASYRLLSRSYFRSLKSIHSTPEAKREPIKWTDTETDRVRELAQKYYRPGVIQPVVDIIKKEFPEKTITQIRRKIRKVSYVEYISHNDKNNVKRLADKLGEDWAQIAQELQITTKRAQLIWAEHQRHSKYTLAWTDSELTLLRECAHKGLDFAIISKQLGTKSANSCRKKWRNLQQKEAMGKNPKSGTFWSAEDIEKLRHLTSKYTRNVDWAEVSQKLNRTIHGCKFSREVRKQYYKDKCVDWAQISTALGLSQLDCLEASEFSEGKNRWRYDPETFSQEMADRMTQFIKTNYPYPTPVNYQAVSNYMWIDKEDCFKMAKLLDGKIEWTTELKERVAAFRKQGMNYMDIAKQIAPNLPGIRVKGVHLQFINPRAQVRLSSDDKAKIKELVYQYAEQMPYLDLKALICSKIPFLSKFLIGKHVQTYARAHPAYKSRLEKADKNEIYNRIINGVKSKDIAADLGIPVRLIYQMLQLKFSAAFASKWTDEEEKQIKEYIKSTSPPYKWKKFSELLGTKSALQCLHKYRRLQK</sequence>
<dbReference type="PROSITE" id="PS50090">
    <property type="entry name" value="MYB_LIKE"/>
    <property type="match status" value="2"/>
</dbReference>
<name>A0A9W8IA15_9FUNG</name>
<dbReference type="GO" id="GO:0000976">
    <property type="term" value="F:transcription cis-regulatory region binding"/>
    <property type="evidence" value="ECO:0007669"/>
    <property type="project" value="TreeGrafter"/>
</dbReference>
<dbReference type="PANTHER" id="PTHR46380">
    <property type="entry name" value="CYCLIN-D-BINDING MYB-LIKE TRANSCRIPTION FACTOR 1"/>
    <property type="match status" value="1"/>
</dbReference>
<dbReference type="GO" id="GO:0005634">
    <property type="term" value="C:nucleus"/>
    <property type="evidence" value="ECO:0007669"/>
    <property type="project" value="UniProtKB-SubCell"/>
</dbReference>
<keyword evidence="2" id="KW-0238">DNA-binding</keyword>
<dbReference type="SMART" id="SM00717">
    <property type="entry name" value="SANT"/>
    <property type="match status" value="3"/>
</dbReference>
<comment type="caution">
    <text evidence="6">The sequence shown here is derived from an EMBL/GenBank/DDBJ whole genome shotgun (WGS) entry which is preliminary data.</text>
</comment>
<dbReference type="GO" id="GO:0003700">
    <property type="term" value="F:DNA-binding transcription factor activity"/>
    <property type="evidence" value="ECO:0007669"/>
    <property type="project" value="TreeGrafter"/>
</dbReference>
<feature type="domain" description="HTH myb-type" evidence="5">
    <location>
        <begin position="706"/>
        <end position="752"/>
    </location>
</feature>
<evidence type="ECO:0000313" key="6">
    <source>
        <dbReference type="EMBL" id="KAJ2851604.1"/>
    </source>
</evidence>
<dbReference type="Gene3D" id="1.10.10.60">
    <property type="entry name" value="Homeodomain-like"/>
    <property type="match status" value="2"/>
</dbReference>
<organism evidence="6 7">
    <name type="scientific">Coemansia brasiliensis</name>
    <dbReference type="NCBI Taxonomy" id="2650707"/>
    <lineage>
        <taxon>Eukaryota</taxon>
        <taxon>Fungi</taxon>
        <taxon>Fungi incertae sedis</taxon>
        <taxon>Zoopagomycota</taxon>
        <taxon>Kickxellomycotina</taxon>
        <taxon>Kickxellomycetes</taxon>
        <taxon>Kickxellales</taxon>
        <taxon>Kickxellaceae</taxon>
        <taxon>Coemansia</taxon>
    </lineage>
</organism>
<dbReference type="InterPro" id="IPR001005">
    <property type="entry name" value="SANT/Myb"/>
</dbReference>
<evidence type="ECO:0000256" key="2">
    <source>
        <dbReference type="ARBA" id="ARBA00023125"/>
    </source>
</evidence>
<gene>
    <name evidence="6" type="ORF">IWW36_000927</name>
</gene>
<protein>
    <submittedName>
        <fullName evidence="6">Uncharacterized protein</fullName>
    </submittedName>
</protein>
<dbReference type="AlphaFoldDB" id="A0A9W8IA15"/>
<dbReference type="SUPFAM" id="SSF46689">
    <property type="entry name" value="Homeodomain-like"/>
    <property type="match status" value="2"/>
</dbReference>
<dbReference type="CDD" id="cd00167">
    <property type="entry name" value="SANT"/>
    <property type="match status" value="3"/>
</dbReference>
<comment type="subcellular location">
    <subcellularLocation>
        <location evidence="1">Nucleus</location>
    </subcellularLocation>
</comment>
<dbReference type="InterPro" id="IPR051651">
    <property type="entry name" value="DMTF1_DNA-bind_reg"/>
</dbReference>
<dbReference type="InterPro" id="IPR017930">
    <property type="entry name" value="Myb_dom"/>
</dbReference>
<dbReference type="EMBL" id="JANBUW010000010">
    <property type="protein sequence ID" value="KAJ2851604.1"/>
    <property type="molecule type" value="Genomic_DNA"/>
</dbReference>
<evidence type="ECO:0000259" key="5">
    <source>
        <dbReference type="PROSITE" id="PS51294"/>
    </source>
</evidence>
<dbReference type="Proteomes" id="UP001139887">
    <property type="component" value="Unassembled WGS sequence"/>
</dbReference>
<dbReference type="InterPro" id="IPR009057">
    <property type="entry name" value="Homeodomain-like_sf"/>
</dbReference>
<reference evidence="6" key="1">
    <citation type="submission" date="2022-07" db="EMBL/GenBank/DDBJ databases">
        <title>Phylogenomic reconstructions and comparative analyses of Kickxellomycotina fungi.</title>
        <authorList>
            <person name="Reynolds N.K."/>
            <person name="Stajich J.E."/>
            <person name="Barry K."/>
            <person name="Grigoriev I.V."/>
            <person name="Crous P."/>
            <person name="Smith M.E."/>
        </authorList>
    </citation>
    <scope>NUCLEOTIDE SEQUENCE</scope>
    <source>
        <strain evidence="6">NRRL 1566</strain>
    </source>
</reference>
<dbReference type="Pfam" id="PF00249">
    <property type="entry name" value="Myb_DNA-binding"/>
    <property type="match status" value="2"/>
</dbReference>
<evidence type="ECO:0000259" key="4">
    <source>
        <dbReference type="PROSITE" id="PS50090"/>
    </source>
</evidence>
<keyword evidence="3" id="KW-0539">Nucleus</keyword>
<feature type="domain" description="Myb-like" evidence="4">
    <location>
        <begin position="705"/>
        <end position="751"/>
    </location>
</feature>
<feature type="domain" description="HTH myb-type" evidence="5">
    <location>
        <begin position="376"/>
        <end position="402"/>
    </location>
</feature>
<feature type="domain" description="Myb-like" evidence="4">
    <location>
        <begin position="357"/>
        <end position="398"/>
    </location>
</feature>
<dbReference type="PANTHER" id="PTHR46380:SF2">
    <property type="entry name" value="CYCLIN-D-BINDING MYB-LIKE TRANSCRIPTION FACTOR 1"/>
    <property type="match status" value="1"/>
</dbReference>
<accession>A0A9W8IA15</accession>
<evidence type="ECO:0000256" key="1">
    <source>
        <dbReference type="ARBA" id="ARBA00004123"/>
    </source>
</evidence>
<evidence type="ECO:0000313" key="7">
    <source>
        <dbReference type="Proteomes" id="UP001139887"/>
    </source>
</evidence>